<reference evidence="21 22" key="1">
    <citation type="submission" date="2006-01" db="EMBL/GenBank/DDBJ databases">
        <title>Complete sequence of Rhodopseudomonas palustris HaA2.</title>
        <authorList>
            <consortium name="US DOE Joint Genome Institute"/>
            <person name="Copeland A."/>
            <person name="Lucas S."/>
            <person name="Lapidus A."/>
            <person name="Barry K."/>
            <person name="Detter J.C."/>
            <person name="Glavina T."/>
            <person name="Hammon N."/>
            <person name="Israni S."/>
            <person name="Pitluck S."/>
            <person name="Chain P."/>
            <person name="Malfatti S."/>
            <person name="Shin M."/>
            <person name="Vergez L."/>
            <person name="Schmutz J."/>
            <person name="Larimer F."/>
            <person name="Land M."/>
            <person name="Hauser L."/>
            <person name="Pelletier D.A."/>
            <person name="Kyrpides N."/>
            <person name="Anderson I."/>
            <person name="Oda Y."/>
            <person name="Harwood C.S."/>
            <person name="Richardson P."/>
        </authorList>
    </citation>
    <scope>NUCLEOTIDE SEQUENCE [LARGE SCALE GENOMIC DNA]</scope>
    <source>
        <strain evidence="21 22">HaA2</strain>
    </source>
</reference>
<evidence type="ECO:0000259" key="19">
    <source>
        <dbReference type="Pfam" id="PF00593"/>
    </source>
</evidence>
<proteinExistence type="inferred from homology"/>
<dbReference type="EMBL" id="CP000250">
    <property type="protein sequence ID" value="ABD09089.1"/>
    <property type="molecule type" value="Genomic_DNA"/>
</dbReference>
<evidence type="ECO:0000256" key="3">
    <source>
        <dbReference type="ARBA" id="ARBA00022448"/>
    </source>
</evidence>
<dbReference type="InterPro" id="IPR036942">
    <property type="entry name" value="Beta-barrel_TonB_sf"/>
</dbReference>
<keyword evidence="11 14" id="KW-0472">Membrane</keyword>
<dbReference type="InterPro" id="IPR039426">
    <property type="entry name" value="TonB-dep_rcpt-like"/>
</dbReference>
<keyword evidence="9" id="KW-0406">Ion transport</keyword>
<dbReference type="GO" id="GO:0038023">
    <property type="term" value="F:signaling receptor activity"/>
    <property type="evidence" value="ECO:0007669"/>
    <property type="project" value="InterPro"/>
</dbReference>
<evidence type="ECO:0000256" key="11">
    <source>
        <dbReference type="ARBA" id="ARBA00023136"/>
    </source>
</evidence>
<dbReference type="RefSeq" id="WP_011443273.1">
    <property type="nucleotide sequence ID" value="NC_007778.1"/>
</dbReference>
<keyword evidence="12 21" id="KW-0675">Receptor</keyword>
<evidence type="ECO:0000256" key="17">
    <source>
        <dbReference type="SAM" id="MobiDB-lite"/>
    </source>
</evidence>
<dbReference type="PANTHER" id="PTHR32552:SF82">
    <property type="entry name" value="FCUA PROTEIN"/>
    <property type="match status" value="1"/>
</dbReference>
<dbReference type="Pfam" id="PF07715">
    <property type="entry name" value="Plug"/>
    <property type="match status" value="1"/>
</dbReference>
<dbReference type="InterPro" id="IPR010105">
    <property type="entry name" value="TonB_sidphr_rcpt"/>
</dbReference>
<keyword evidence="8" id="KW-0408">Iron</keyword>
<keyword evidence="10 16" id="KW-0798">TonB box</keyword>
<evidence type="ECO:0000256" key="10">
    <source>
        <dbReference type="ARBA" id="ARBA00023077"/>
    </source>
</evidence>
<dbReference type="STRING" id="316058.RPB_4403"/>
<evidence type="ECO:0000256" key="18">
    <source>
        <dbReference type="SAM" id="SignalP"/>
    </source>
</evidence>
<evidence type="ECO:0000313" key="22">
    <source>
        <dbReference type="Proteomes" id="UP000008809"/>
    </source>
</evidence>
<evidence type="ECO:0000313" key="21">
    <source>
        <dbReference type="EMBL" id="ABD09089.1"/>
    </source>
</evidence>
<evidence type="ECO:0000256" key="4">
    <source>
        <dbReference type="ARBA" id="ARBA00022452"/>
    </source>
</evidence>
<evidence type="ECO:0000256" key="5">
    <source>
        <dbReference type="ARBA" id="ARBA00022496"/>
    </source>
</evidence>
<comment type="similarity">
    <text evidence="2 14 16">Belongs to the TonB-dependent receptor family.</text>
</comment>
<dbReference type="HOGENOM" id="CLU_008287_22_0_5"/>
<evidence type="ECO:0000256" key="14">
    <source>
        <dbReference type="PROSITE-ProRule" id="PRU01360"/>
    </source>
</evidence>
<evidence type="ECO:0000256" key="13">
    <source>
        <dbReference type="ARBA" id="ARBA00023237"/>
    </source>
</evidence>
<keyword evidence="22" id="KW-1185">Reference proteome</keyword>
<evidence type="ECO:0000256" key="1">
    <source>
        <dbReference type="ARBA" id="ARBA00004571"/>
    </source>
</evidence>
<dbReference type="KEGG" id="rpb:RPB_4403"/>
<keyword evidence="7 18" id="KW-0732">Signal</keyword>
<feature type="chain" id="PRO_5004210695" evidence="18">
    <location>
        <begin position="27"/>
        <end position="773"/>
    </location>
</feature>
<dbReference type="PROSITE" id="PS52016">
    <property type="entry name" value="TONB_DEPENDENT_REC_3"/>
    <property type="match status" value="1"/>
</dbReference>
<dbReference type="InterPro" id="IPR012910">
    <property type="entry name" value="Plug_dom"/>
</dbReference>
<organism evidence="21 22">
    <name type="scientific">Rhodopseudomonas palustris (strain HaA2)</name>
    <dbReference type="NCBI Taxonomy" id="316058"/>
    <lineage>
        <taxon>Bacteria</taxon>
        <taxon>Pseudomonadati</taxon>
        <taxon>Pseudomonadota</taxon>
        <taxon>Alphaproteobacteria</taxon>
        <taxon>Hyphomicrobiales</taxon>
        <taxon>Nitrobacteraceae</taxon>
        <taxon>Rhodopseudomonas</taxon>
    </lineage>
</organism>
<feature type="region of interest" description="Disordered" evidence="17">
    <location>
        <begin position="43"/>
        <end position="97"/>
    </location>
</feature>
<dbReference type="Pfam" id="PF00593">
    <property type="entry name" value="TonB_dep_Rec_b-barrel"/>
    <property type="match status" value="1"/>
</dbReference>
<evidence type="ECO:0000256" key="15">
    <source>
        <dbReference type="PROSITE-ProRule" id="PRU10144"/>
    </source>
</evidence>
<feature type="compositionally biased region" description="Low complexity" evidence="17">
    <location>
        <begin position="61"/>
        <end position="78"/>
    </location>
</feature>
<keyword evidence="4 14" id="KW-1134">Transmembrane beta strand</keyword>
<dbReference type="InterPro" id="IPR000531">
    <property type="entry name" value="Beta-barrel_TonB"/>
</dbReference>
<evidence type="ECO:0000256" key="8">
    <source>
        <dbReference type="ARBA" id="ARBA00023004"/>
    </source>
</evidence>
<evidence type="ECO:0000259" key="20">
    <source>
        <dbReference type="Pfam" id="PF07715"/>
    </source>
</evidence>
<comment type="subcellular location">
    <subcellularLocation>
        <location evidence="1 14">Cell outer membrane</location>
        <topology evidence="1 14">Multi-pass membrane protein</topology>
    </subcellularLocation>
</comment>
<accession>Q2IRS1</accession>
<keyword evidence="3 14" id="KW-0813">Transport</keyword>
<feature type="domain" description="TonB-dependent receptor plug" evidence="20">
    <location>
        <begin position="120"/>
        <end position="217"/>
    </location>
</feature>
<evidence type="ECO:0000256" key="16">
    <source>
        <dbReference type="RuleBase" id="RU003357"/>
    </source>
</evidence>
<evidence type="ECO:0000256" key="9">
    <source>
        <dbReference type="ARBA" id="ARBA00023065"/>
    </source>
</evidence>
<dbReference type="PROSITE" id="PS01156">
    <property type="entry name" value="TONB_DEPENDENT_REC_2"/>
    <property type="match status" value="1"/>
</dbReference>
<dbReference type="SUPFAM" id="SSF56935">
    <property type="entry name" value="Porins"/>
    <property type="match status" value="1"/>
</dbReference>
<dbReference type="Proteomes" id="UP000008809">
    <property type="component" value="Chromosome"/>
</dbReference>
<feature type="signal peptide" evidence="18">
    <location>
        <begin position="1"/>
        <end position="26"/>
    </location>
</feature>
<dbReference type="NCBIfam" id="TIGR01783">
    <property type="entry name" value="TonB-siderophor"/>
    <property type="match status" value="1"/>
</dbReference>
<evidence type="ECO:0000256" key="6">
    <source>
        <dbReference type="ARBA" id="ARBA00022692"/>
    </source>
</evidence>
<dbReference type="GO" id="GO:0015891">
    <property type="term" value="P:siderophore transport"/>
    <property type="evidence" value="ECO:0007669"/>
    <property type="project" value="InterPro"/>
</dbReference>
<keyword evidence="5" id="KW-0410">Iron transport</keyword>
<protein>
    <submittedName>
        <fullName evidence="21">TonB-dependent siderophore receptor</fullName>
    </submittedName>
</protein>
<feature type="domain" description="TonB-dependent receptor-like beta-barrel" evidence="19">
    <location>
        <begin position="318"/>
        <end position="743"/>
    </location>
</feature>
<gene>
    <name evidence="21" type="ordered locus">RPB_4403</name>
</gene>
<dbReference type="CDD" id="cd01347">
    <property type="entry name" value="ligand_gated_channel"/>
    <property type="match status" value="1"/>
</dbReference>
<dbReference type="OrthoDB" id="9760333at2"/>
<dbReference type="InterPro" id="IPR010917">
    <property type="entry name" value="TonB_rcpt_CS"/>
</dbReference>
<evidence type="ECO:0000256" key="2">
    <source>
        <dbReference type="ARBA" id="ARBA00009810"/>
    </source>
</evidence>
<dbReference type="GO" id="GO:0015344">
    <property type="term" value="F:siderophore uptake transmembrane transporter activity"/>
    <property type="evidence" value="ECO:0007669"/>
    <property type="project" value="TreeGrafter"/>
</dbReference>
<keyword evidence="6 14" id="KW-0812">Transmembrane</keyword>
<dbReference type="InterPro" id="IPR037066">
    <property type="entry name" value="Plug_dom_sf"/>
</dbReference>
<evidence type="ECO:0000256" key="7">
    <source>
        <dbReference type="ARBA" id="ARBA00022729"/>
    </source>
</evidence>
<dbReference type="PANTHER" id="PTHR32552">
    <property type="entry name" value="FERRICHROME IRON RECEPTOR-RELATED"/>
    <property type="match status" value="1"/>
</dbReference>
<dbReference type="Gene3D" id="2.40.170.20">
    <property type="entry name" value="TonB-dependent receptor, beta-barrel domain"/>
    <property type="match status" value="1"/>
</dbReference>
<dbReference type="eggNOG" id="COG4774">
    <property type="taxonomic scope" value="Bacteria"/>
</dbReference>
<feature type="short sequence motif" description="TonB C-terminal box" evidence="15">
    <location>
        <begin position="756"/>
        <end position="773"/>
    </location>
</feature>
<dbReference type="AlphaFoldDB" id="Q2IRS1"/>
<keyword evidence="13 14" id="KW-0998">Cell outer membrane</keyword>
<dbReference type="GO" id="GO:0009279">
    <property type="term" value="C:cell outer membrane"/>
    <property type="evidence" value="ECO:0007669"/>
    <property type="project" value="UniProtKB-SubCell"/>
</dbReference>
<name>Q2IRS1_RHOP2</name>
<dbReference type="Gene3D" id="2.170.130.10">
    <property type="entry name" value="TonB-dependent receptor, plug domain"/>
    <property type="match status" value="1"/>
</dbReference>
<sequence length="773" mass="82856">MKKSVGPAALFVSSLSALSLSESALAQAPSSPAATTLAPVEIIAPQVRPRPPGRVRASQNPRRGAATRPRPREVATPTSAPPVPAVPPQTATVGQPPVPYVGGQVGTGARLGFLGNTSVFTAPFSVTGYTSKLMEDQQARSVADVVLNDPSVRNDAPPFSERDSFFIRGFSVTNLDTAYDGLFYLANPRRAFLEGIERVEILKGPSALLSGGTGRVGGTINLIPKRATDEPLTRLTTSYTSNSQIWNHLDLGRRFGDNKEWGVRFNGSYRNGDTPLDLNSAEVGVAALGLDYRSERFRASLDLNGSIQNITAPTSLFNSAAANIVVPPAPNGRINTSSRDEFIDSRYKMIAGRAEYDLLPDTTMYLAGGGSQYNEDFLTSSYRITNSNGTATNTLAVQPQKLEGYTGEIGVRSKFRTGVVGHQLNVSAVEANNELYRGGTLGFTSFSYVTNIYDPVRLPQGRFQTSGFATSDDRPLLSRLTARSAAISDTLSLLDDRLLVTLGGRWQDILLRGFVTASGPTLGTESSRYQEARFSPAVGAVIRATDQLSFYGNYIESLESGPTAPALANNRNTVFPPVVSKQQEVGAKYDLGIVGLTASLFQIEQPNAFTDPTTNIFSVSGLQRNRGIELSVFGEPVKGVRLLGGVTLMDAKLVSTIGGRYDGNDAPGVPVTALNLYGEYDLPHWLAQGVTVTGRAIYTGDVFYDQANTQTVSDWTRFDIGARYAFTGPSGKPAVLRATIENVADTAYYLSAARGYLAVGAPRTYMVSATFNF</sequence>
<evidence type="ECO:0000256" key="12">
    <source>
        <dbReference type="ARBA" id="ARBA00023170"/>
    </source>
</evidence>